<sequence>MLLDFSNPFCYSVVVKSCFFLISNKTLLSVSKVDVYPLSSYSNFF</sequence>
<evidence type="ECO:0000313" key="2">
    <source>
        <dbReference type="Proteomes" id="UP000051530"/>
    </source>
</evidence>
<comment type="caution">
    <text evidence="1">The sequence shown here is derived from an EMBL/GenBank/DDBJ whole genome shotgun (WGS) entry which is preliminary data.</text>
</comment>
<dbReference type="VEuPathDB" id="MicrosporidiaDB:M153_3720000536"/>
<name>A0A0R0LXQ0_9MICR</name>
<proteinExistence type="predicted"/>
<keyword evidence="2" id="KW-1185">Reference proteome</keyword>
<dbReference type="Proteomes" id="UP000051530">
    <property type="component" value="Unassembled WGS sequence"/>
</dbReference>
<organism evidence="1 2">
    <name type="scientific">Pseudoloma neurophilia</name>
    <dbReference type="NCBI Taxonomy" id="146866"/>
    <lineage>
        <taxon>Eukaryota</taxon>
        <taxon>Fungi</taxon>
        <taxon>Fungi incertae sedis</taxon>
        <taxon>Microsporidia</taxon>
        <taxon>Pseudoloma</taxon>
    </lineage>
</organism>
<dbReference type="AlphaFoldDB" id="A0A0R0LXQ0"/>
<evidence type="ECO:0000313" key="1">
    <source>
        <dbReference type="EMBL" id="KRH92661.1"/>
    </source>
</evidence>
<dbReference type="EMBL" id="LGUB01000768">
    <property type="protein sequence ID" value="KRH92661.1"/>
    <property type="molecule type" value="Genomic_DNA"/>
</dbReference>
<accession>A0A0R0LXQ0</accession>
<gene>
    <name evidence="1" type="ORF">M153_3720000536</name>
</gene>
<reference evidence="1 2" key="1">
    <citation type="submission" date="2015-07" db="EMBL/GenBank/DDBJ databases">
        <title>The genome of Pseudoloma neurophilia, a relevant intracellular parasite of the zebrafish.</title>
        <authorList>
            <person name="Ndikumana S."/>
            <person name="Pelin A."/>
            <person name="Sanders J."/>
            <person name="Corradi N."/>
        </authorList>
    </citation>
    <scope>NUCLEOTIDE SEQUENCE [LARGE SCALE GENOMIC DNA]</scope>
    <source>
        <strain evidence="1 2">MK1</strain>
    </source>
</reference>
<protein>
    <submittedName>
        <fullName evidence="1">Uncharacterized protein</fullName>
    </submittedName>
</protein>